<sequence>MNPRSKETLESVFLGTGLSGAFGATTGATMAVLRNAPVKQYCISTGLSCGVFGATFFLVRETFISYQRQKNAQFGLKDSQTKDLDALISSAMAGATTGGLLSAAFRGPKAAVSGTVMFGAICTGLQIIYTAGNNWRQEAIINQDKTEHKASTSFLKQFHLPTWFPIHQISEEEYNDLLDTRLKTLEAELAELEQKLSSTKNN</sequence>
<keyword evidence="2" id="KW-0472">Membrane</keyword>
<gene>
    <name evidence="3" type="ORF">G6F50_001922</name>
</gene>
<protein>
    <submittedName>
        <fullName evidence="3">Uncharacterized protein</fullName>
    </submittedName>
</protein>
<accession>A0A9P6ZBE2</accession>
<name>A0A9P6ZBE2_9FUNG</name>
<evidence type="ECO:0000313" key="3">
    <source>
        <dbReference type="EMBL" id="KAG1574501.1"/>
    </source>
</evidence>
<reference evidence="3 4" key="1">
    <citation type="journal article" date="2020" name="Microb. Genom.">
        <title>Genetic diversity of clinical and environmental Mucorales isolates obtained from an investigation of mucormycosis cases among solid organ transplant recipients.</title>
        <authorList>
            <person name="Nguyen M.H."/>
            <person name="Kaul D."/>
            <person name="Muto C."/>
            <person name="Cheng S.J."/>
            <person name="Richter R.A."/>
            <person name="Bruno V.M."/>
            <person name="Liu G."/>
            <person name="Beyhan S."/>
            <person name="Sundermann A.J."/>
            <person name="Mounaud S."/>
            <person name="Pasculle A.W."/>
            <person name="Nierman W.C."/>
            <person name="Driscoll E."/>
            <person name="Cumbie R."/>
            <person name="Clancy C.J."/>
            <person name="Dupont C.L."/>
        </authorList>
    </citation>
    <scope>NUCLEOTIDE SEQUENCE [LARGE SCALE GENOMIC DNA]</scope>
    <source>
        <strain evidence="3 4">GL24</strain>
    </source>
</reference>
<keyword evidence="4" id="KW-1185">Reference proteome</keyword>
<proteinExistence type="predicted"/>
<keyword evidence="1" id="KW-0175">Coiled coil</keyword>
<feature type="transmembrane region" description="Helical" evidence="2">
    <location>
        <begin position="111"/>
        <end position="131"/>
    </location>
</feature>
<keyword evidence="2" id="KW-0812">Transmembrane</keyword>
<feature type="transmembrane region" description="Helical" evidence="2">
    <location>
        <begin position="12"/>
        <end position="33"/>
    </location>
</feature>
<dbReference type="EMBL" id="JAANIU010000168">
    <property type="protein sequence ID" value="KAG1574501.1"/>
    <property type="molecule type" value="Genomic_DNA"/>
</dbReference>
<comment type="caution">
    <text evidence="3">The sequence shown here is derived from an EMBL/GenBank/DDBJ whole genome shotgun (WGS) entry which is preliminary data.</text>
</comment>
<organism evidence="3 4">
    <name type="scientific">Rhizopus delemar</name>
    <dbReference type="NCBI Taxonomy" id="936053"/>
    <lineage>
        <taxon>Eukaryota</taxon>
        <taxon>Fungi</taxon>
        <taxon>Fungi incertae sedis</taxon>
        <taxon>Mucoromycota</taxon>
        <taxon>Mucoromycotina</taxon>
        <taxon>Mucoromycetes</taxon>
        <taxon>Mucorales</taxon>
        <taxon>Mucorineae</taxon>
        <taxon>Rhizopodaceae</taxon>
        <taxon>Rhizopus</taxon>
    </lineage>
</organism>
<feature type="coiled-coil region" evidence="1">
    <location>
        <begin position="175"/>
        <end position="202"/>
    </location>
</feature>
<evidence type="ECO:0000313" key="4">
    <source>
        <dbReference type="Proteomes" id="UP000740926"/>
    </source>
</evidence>
<evidence type="ECO:0000256" key="2">
    <source>
        <dbReference type="SAM" id="Phobius"/>
    </source>
</evidence>
<dbReference type="AlphaFoldDB" id="A0A9P6ZBE2"/>
<evidence type="ECO:0000256" key="1">
    <source>
        <dbReference type="SAM" id="Coils"/>
    </source>
</evidence>
<feature type="transmembrane region" description="Helical" evidence="2">
    <location>
        <begin position="45"/>
        <end position="63"/>
    </location>
</feature>
<dbReference type="Proteomes" id="UP000740926">
    <property type="component" value="Unassembled WGS sequence"/>
</dbReference>
<dbReference type="PANTHER" id="PTHR41390">
    <property type="entry name" value="CHROMOSOME 7, WHOLE GENOME SHOTGUN SEQUENCE"/>
    <property type="match status" value="1"/>
</dbReference>
<dbReference type="PANTHER" id="PTHR41390:SF1">
    <property type="entry name" value="NADH-UBIQUINONE OXIDOREDUCTASE 213 KDA SUBUNIT"/>
    <property type="match status" value="1"/>
</dbReference>
<feature type="transmembrane region" description="Helical" evidence="2">
    <location>
        <begin position="84"/>
        <end position="105"/>
    </location>
</feature>
<keyword evidence="2" id="KW-1133">Transmembrane helix</keyword>